<sequence length="263" mass="29765">MAEEFLNDSLPDLKELENKVGRKTPESLLIWMKDAAADCEETLRGDVDNSNLNDDISAKITHLKQEMRWLRSTDVRILRQLIAVHEGIEAMRWLVEERGASGSQSSSLTGSLSSLIPVDEPGLSFSRYRDSLSSPHDLTADTEEHLDLQIHTAEVSKNSSERHSSVSSAHTLEVSPYLRRRQESQPNHLDGGDPNPIRSALLRSSRVSRREDKVRMNLSKEDDLKESKLKRSFQMLRIKEQIETKLNIVRTECCWSMTLSGAG</sequence>
<evidence type="ECO:0000313" key="3">
    <source>
        <dbReference type="Proteomes" id="UP000694523"/>
    </source>
</evidence>
<dbReference type="AlphaFoldDB" id="A0A8C6TN82"/>
<evidence type="ECO:0000313" key="2">
    <source>
        <dbReference type="Ensembl" id="ENSNMLP00000024131.1"/>
    </source>
</evidence>
<feature type="region of interest" description="Disordered" evidence="1">
    <location>
        <begin position="155"/>
        <end position="222"/>
    </location>
</feature>
<dbReference type="Proteomes" id="UP000694523">
    <property type="component" value="Unplaced"/>
</dbReference>
<dbReference type="Pfam" id="PF14854">
    <property type="entry name" value="LURAP"/>
    <property type="match status" value="1"/>
</dbReference>
<dbReference type="PANTHER" id="PTHR33767:SF2">
    <property type="entry name" value="LEUCINE RICH ADAPTOR PROTEIN 1"/>
    <property type="match status" value="1"/>
</dbReference>
<organism evidence="2 3">
    <name type="scientific">Neogobius melanostomus</name>
    <name type="common">round goby</name>
    <dbReference type="NCBI Taxonomy" id="47308"/>
    <lineage>
        <taxon>Eukaryota</taxon>
        <taxon>Metazoa</taxon>
        <taxon>Chordata</taxon>
        <taxon>Craniata</taxon>
        <taxon>Vertebrata</taxon>
        <taxon>Euteleostomi</taxon>
        <taxon>Actinopterygii</taxon>
        <taxon>Neopterygii</taxon>
        <taxon>Teleostei</taxon>
        <taxon>Neoteleostei</taxon>
        <taxon>Acanthomorphata</taxon>
        <taxon>Gobiaria</taxon>
        <taxon>Gobiiformes</taxon>
        <taxon>Gobioidei</taxon>
        <taxon>Gobiidae</taxon>
        <taxon>Benthophilinae</taxon>
        <taxon>Neogobiini</taxon>
        <taxon>Neogobius</taxon>
    </lineage>
</organism>
<dbReference type="GO" id="GO:0001819">
    <property type="term" value="P:positive regulation of cytokine production"/>
    <property type="evidence" value="ECO:0007669"/>
    <property type="project" value="TreeGrafter"/>
</dbReference>
<reference evidence="2" key="2">
    <citation type="submission" date="2025-09" db="UniProtKB">
        <authorList>
            <consortium name="Ensembl"/>
        </authorList>
    </citation>
    <scope>IDENTIFICATION</scope>
</reference>
<evidence type="ECO:0000256" key="1">
    <source>
        <dbReference type="SAM" id="MobiDB-lite"/>
    </source>
</evidence>
<feature type="compositionally biased region" description="Basic and acidic residues" evidence="1">
    <location>
        <begin position="208"/>
        <end position="222"/>
    </location>
</feature>
<dbReference type="InterPro" id="IPR037443">
    <property type="entry name" value="LURAP1"/>
</dbReference>
<reference evidence="2" key="1">
    <citation type="submission" date="2025-08" db="UniProtKB">
        <authorList>
            <consortium name="Ensembl"/>
        </authorList>
    </citation>
    <scope>IDENTIFICATION</scope>
</reference>
<evidence type="ECO:0008006" key="4">
    <source>
        <dbReference type="Google" id="ProtNLM"/>
    </source>
</evidence>
<dbReference type="InterPro" id="IPR039499">
    <property type="entry name" value="LURA1/LRA25"/>
</dbReference>
<keyword evidence="3" id="KW-1185">Reference proteome</keyword>
<dbReference type="PANTHER" id="PTHR33767">
    <property type="entry name" value="LEUCINE RICH ADAPTOR PROTEIN 1-LIKE"/>
    <property type="match status" value="1"/>
</dbReference>
<proteinExistence type="predicted"/>
<protein>
    <recommendedName>
        <fullName evidence="4">Leucine rich adaptor protein 1</fullName>
    </recommendedName>
</protein>
<accession>A0A8C6TN82</accession>
<dbReference type="Ensembl" id="ENSNMLT00000026997.1">
    <property type="protein sequence ID" value="ENSNMLP00000024131.1"/>
    <property type="gene ID" value="ENSNMLG00000015492.1"/>
</dbReference>
<dbReference type="GO" id="GO:0043123">
    <property type="term" value="P:positive regulation of canonical NF-kappaB signal transduction"/>
    <property type="evidence" value="ECO:0007669"/>
    <property type="project" value="InterPro"/>
</dbReference>
<name>A0A8C6TN82_9GOBI</name>